<gene>
    <name evidence="1" type="ORF">BTN49_1402</name>
</gene>
<organism evidence="1 2">
    <name type="scientific">Candidatus Enterovibrio escicola</name>
    <dbReference type="NCBI Taxonomy" id="1927127"/>
    <lineage>
        <taxon>Bacteria</taxon>
        <taxon>Pseudomonadati</taxon>
        <taxon>Pseudomonadota</taxon>
        <taxon>Gammaproteobacteria</taxon>
        <taxon>Vibrionales</taxon>
        <taxon>Vibrionaceae</taxon>
        <taxon>Enterovibrio</taxon>
    </lineage>
</organism>
<accession>A0A2A5T3Y1</accession>
<name>A0A2A5T3Y1_9GAMM</name>
<reference evidence="2" key="1">
    <citation type="submission" date="2017-04" db="EMBL/GenBank/DDBJ databases">
        <title>Genome evolution of the luminous symbionts of deep sea anglerfish.</title>
        <authorList>
            <person name="Hendry T.A."/>
        </authorList>
    </citation>
    <scope>NUCLEOTIDE SEQUENCE [LARGE SCALE GENOMIC DNA]</scope>
</reference>
<sequence>MKPSVHQDETLNMDNRLKNKLNIFLPLHQNAGAMIFLNRGSQVYQS</sequence>
<comment type="caution">
    <text evidence="1">The sequence shown here is derived from an EMBL/GenBank/DDBJ whole genome shotgun (WGS) entry which is preliminary data.</text>
</comment>
<dbReference type="Proteomes" id="UP000219020">
    <property type="component" value="Unassembled WGS sequence"/>
</dbReference>
<proteinExistence type="predicted"/>
<protein>
    <submittedName>
        <fullName evidence="1">Uncharacterized protein</fullName>
    </submittedName>
</protein>
<evidence type="ECO:0000313" key="2">
    <source>
        <dbReference type="Proteomes" id="UP000219020"/>
    </source>
</evidence>
<dbReference type="AlphaFoldDB" id="A0A2A5T3Y1"/>
<evidence type="ECO:0000313" key="1">
    <source>
        <dbReference type="EMBL" id="PCS22851.1"/>
    </source>
</evidence>
<dbReference type="EMBL" id="NBYY01000013">
    <property type="protein sequence ID" value="PCS22851.1"/>
    <property type="molecule type" value="Genomic_DNA"/>
</dbReference>
<keyword evidence="2" id="KW-1185">Reference proteome</keyword>